<name>A0AAE1G2D9_PETCI</name>
<organism evidence="1 2">
    <name type="scientific">Petrolisthes cinctipes</name>
    <name type="common">Flat porcelain crab</name>
    <dbReference type="NCBI Taxonomy" id="88211"/>
    <lineage>
        <taxon>Eukaryota</taxon>
        <taxon>Metazoa</taxon>
        <taxon>Ecdysozoa</taxon>
        <taxon>Arthropoda</taxon>
        <taxon>Crustacea</taxon>
        <taxon>Multicrustacea</taxon>
        <taxon>Malacostraca</taxon>
        <taxon>Eumalacostraca</taxon>
        <taxon>Eucarida</taxon>
        <taxon>Decapoda</taxon>
        <taxon>Pleocyemata</taxon>
        <taxon>Anomura</taxon>
        <taxon>Galatheoidea</taxon>
        <taxon>Porcellanidae</taxon>
        <taxon>Petrolisthes</taxon>
    </lineage>
</organism>
<dbReference type="Proteomes" id="UP001286313">
    <property type="component" value="Unassembled WGS sequence"/>
</dbReference>
<comment type="caution">
    <text evidence="1">The sequence shown here is derived from an EMBL/GenBank/DDBJ whole genome shotgun (WGS) entry which is preliminary data.</text>
</comment>
<reference evidence="1" key="1">
    <citation type="submission" date="2023-10" db="EMBL/GenBank/DDBJ databases">
        <title>Genome assemblies of two species of porcelain crab, Petrolisthes cinctipes and Petrolisthes manimaculis (Anomura: Porcellanidae).</title>
        <authorList>
            <person name="Angst P."/>
        </authorList>
    </citation>
    <scope>NUCLEOTIDE SEQUENCE</scope>
    <source>
        <strain evidence="1">PB745_01</strain>
        <tissue evidence="1">Gill</tissue>
    </source>
</reference>
<keyword evidence="2" id="KW-1185">Reference proteome</keyword>
<evidence type="ECO:0000313" key="1">
    <source>
        <dbReference type="EMBL" id="KAK3884967.1"/>
    </source>
</evidence>
<proteinExistence type="predicted"/>
<accession>A0AAE1G2D9</accession>
<dbReference type="EMBL" id="JAWQEG010000835">
    <property type="protein sequence ID" value="KAK3884967.1"/>
    <property type="molecule type" value="Genomic_DNA"/>
</dbReference>
<sequence length="87" mass="10140">MAEGTPVPANNKRKRTAVFQDCKMQVILLEGEHLHESLHRQTVAFRASIFMEMILESLLLSGEDDDRWQDFSKDTVYDTLVDWQKND</sequence>
<gene>
    <name evidence="1" type="ORF">Pcinc_010810</name>
</gene>
<evidence type="ECO:0000313" key="2">
    <source>
        <dbReference type="Proteomes" id="UP001286313"/>
    </source>
</evidence>
<dbReference type="AlphaFoldDB" id="A0AAE1G2D9"/>
<protein>
    <submittedName>
        <fullName evidence="1">Uncharacterized protein</fullName>
    </submittedName>
</protein>